<keyword evidence="2" id="KW-1185">Reference proteome</keyword>
<dbReference type="Proteomes" id="UP000054166">
    <property type="component" value="Unassembled WGS sequence"/>
</dbReference>
<name>A0A0C3C0F8_PILCF</name>
<dbReference type="AlphaFoldDB" id="A0A0C3C0F8"/>
<dbReference type="InParanoid" id="A0A0C3C0F8"/>
<dbReference type="HOGENOM" id="CLU_2942575_0_0_1"/>
<reference evidence="2" key="2">
    <citation type="submission" date="2015-01" db="EMBL/GenBank/DDBJ databases">
        <title>Evolutionary Origins and Diversification of the Mycorrhizal Mutualists.</title>
        <authorList>
            <consortium name="DOE Joint Genome Institute"/>
            <consortium name="Mycorrhizal Genomics Consortium"/>
            <person name="Kohler A."/>
            <person name="Kuo A."/>
            <person name="Nagy L.G."/>
            <person name="Floudas D."/>
            <person name="Copeland A."/>
            <person name="Barry K.W."/>
            <person name="Cichocki N."/>
            <person name="Veneault-Fourrey C."/>
            <person name="LaButti K."/>
            <person name="Lindquist E.A."/>
            <person name="Lipzen A."/>
            <person name="Lundell T."/>
            <person name="Morin E."/>
            <person name="Murat C."/>
            <person name="Riley R."/>
            <person name="Ohm R."/>
            <person name="Sun H."/>
            <person name="Tunlid A."/>
            <person name="Henrissat B."/>
            <person name="Grigoriev I.V."/>
            <person name="Hibbett D.S."/>
            <person name="Martin F."/>
        </authorList>
    </citation>
    <scope>NUCLEOTIDE SEQUENCE [LARGE SCALE GENOMIC DNA]</scope>
    <source>
        <strain evidence="2">F 1598</strain>
    </source>
</reference>
<reference evidence="1 2" key="1">
    <citation type="submission" date="2014-04" db="EMBL/GenBank/DDBJ databases">
        <authorList>
            <consortium name="DOE Joint Genome Institute"/>
            <person name="Kuo A."/>
            <person name="Tarkka M."/>
            <person name="Buscot F."/>
            <person name="Kohler A."/>
            <person name="Nagy L.G."/>
            <person name="Floudas D."/>
            <person name="Copeland A."/>
            <person name="Barry K.W."/>
            <person name="Cichocki N."/>
            <person name="Veneault-Fourrey C."/>
            <person name="LaButti K."/>
            <person name="Lindquist E.A."/>
            <person name="Lipzen A."/>
            <person name="Lundell T."/>
            <person name="Morin E."/>
            <person name="Murat C."/>
            <person name="Sun H."/>
            <person name="Tunlid A."/>
            <person name="Henrissat B."/>
            <person name="Grigoriev I.V."/>
            <person name="Hibbett D.S."/>
            <person name="Martin F."/>
            <person name="Nordberg H.P."/>
            <person name="Cantor M.N."/>
            <person name="Hua S.X."/>
        </authorList>
    </citation>
    <scope>NUCLEOTIDE SEQUENCE [LARGE SCALE GENOMIC DNA]</scope>
    <source>
        <strain evidence="1 2">F 1598</strain>
    </source>
</reference>
<organism evidence="1 2">
    <name type="scientific">Piloderma croceum (strain F 1598)</name>
    <dbReference type="NCBI Taxonomy" id="765440"/>
    <lineage>
        <taxon>Eukaryota</taxon>
        <taxon>Fungi</taxon>
        <taxon>Dikarya</taxon>
        <taxon>Basidiomycota</taxon>
        <taxon>Agaricomycotina</taxon>
        <taxon>Agaricomycetes</taxon>
        <taxon>Agaricomycetidae</taxon>
        <taxon>Atheliales</taxon>
        <taxon>Atheliaceae</taxon>
        <taxon>Piloderma</taxon>
    </lineage>
</organism>
<sequence>MFNFSNRSLACKPSTSAIASLSKPIMCAQGLAGAVPTWMPIILLEIRIWTLVASKKGGER</sequence>
<protein>
    <submittedName>
        <fullName evidence="1">Uncharacterized protein</fullName>
    </submittedName>
</protein>
<accession>A0A0C3C0F8</accession>
<gene>
    <name evidence="1" type="ORF">PILCRDRAFT_118375</name>
</gene>
<dbReference type="EMBL" id="KN832970">
    <property type="protein sequence ID" value="KIM92318.1"/>
    <property type="molecule type" value="Genomic_DNA"/>
</dbReference>
<evidence type="ECO:0000313" key="1">
    <source>
        <dbReference type="EMBL" id="KIM92318.1"/>
    </source>
</evidence>
<proteinExistence type="predicted"/>
<evidence type="ECO:0000313" key="2">
    <source>
        <dbReference type="Proteomes" id="UP000054166"/>
    </source>
</evidence>